<dbReference type="InterPro" id="IPR004875">
    <property type="entry name" value="DDE_SF_endonuclease_dom"/>
</dbReference>
<comment type="caution">
    <text evidence="2">The sequence shown here is derived from an EMBL/GenBank/DDBJ whole genome shotgun (WGS) entry which is preliminary data.</text>
</comment>
<dbReference type="GO" id="GO:0003676">
    <property type="term" value="F:nucleic acid binding"/>
    <property type="evidence" value="ECO:0007669"/>
    <property type="project" value="InterPro"/>
</dbReference>
<evidence type="ECO:0000313" key="2">
    <source>
        <dbReference type="EMBL" id="CAL4059696.1"/>
    </source>
</evidence>
<dbReference type="AlphaFoldDB" id="A0AAV2PM78"/>
<keyword evidence="3" id="KW-1185">Reference proteome</keyword>
<gene>
    <name evidence="2" type="ORF">MNOR_LOCUS750</name>
</gene>
<feature type="domain" description="DDE-1" evidence="1">
    <location>
        <begin position="184"/>
        <end position="263"/>
    </location>
</feature>
<dbReference type="Proteomes" id="UP001497623">
    <property type="component" value="Unassembled WGS sequence"/>
</dbReference>
<name>A0AAV2PM78_MEGNR</name>
<accession>A0AAV2PM78</accession>
<dbReference type="EMBL" id="CAXKWB010000175">
    <property type="protein sequence ID" value="CAL4059696.1"/>
    <property type="molecule type" value="Genomic_DNA"/>
</dbReference>
<proteinExistence type="predicted"/>
<evidence type="ECO:0000313" key="3">
    <source>
        <dbReference type="Proteomes" id="UP001497623"/>
    </source>
</evidence>
<organism evidence="2 3">
    <name type="scientific">Meganyctiphanes norvegica</name>
    <name type="common">Northern krill</name>
    <name type="synonym">Thysanopoda norvegica</name>
    <dbReference type="NCBI Taxonomy" id="48144"/>
    <lineage>
        <taxon>Eukaryota</taxon>
        <taxon>Metazoa</taxon>
        <taxon>Ecdysozoa</taxon>
        <taxon>Arthropoda</taxon>
        <taxon>Crustacea</taxon>
        <taxon>Multicrustacea</taxon>
        <taxon>Malacostraca</taxon>
        <taxon>Eumalacostraca</taxon>
        <taxon>Eucarida</taxon>
        <taxon>Euphausiacea</taxon>
        <taxon>Euphausiidae</taxon>
        <taxon>Meganyctiphanes</taxon>
    </lineage>
</organism>
<protein>
    <recommendedName>
        <fullName evidence="1">DDE-1 domain-containing protein</fullName>
    </recommendedName>
</protein>
<sequence>MKDEGKSNSENCRIFTLKSSTVSTIYNAKYEAILQKAKEECTPVQACVFNNALRPPVINDLDSILCKWFRRNEERKVALTTSAIKSKARAMINVLMDPTNNIFDNKGYRIDKGKPTLRTQKKAMGPAYVNVTDPQHPVAPEDPDDPDKLIYPSGKFYFEGFSDSTHTGDSLINANAHTGENHINPNPRVMVLFLPPKAAALIQPMDQEVISKFKIIYHNMMYEKLIEHVDNTPLNQQGEHPIVNFDKKFNIFEAFLLINKAWN</sequence>
<reference evidence="2 3" key="1">
    <citation type="submission" date="2024-05" db="EMBL/GenBank/DDBJ databases">
        <authorList>
            <person name="Wallberg A."/>
        </authorList>
    </citation>
    <scope>NUCLEOTIDE SEQUENCE [LARGE SCALE GENOMIC DNA]</scope>
</reference>
<evidence type="ECO:0000259" key="1">
    <source>
        <dbReference type="Pfam" id="PF03184"/>
    </source>
</evidence>
<dbReference type="Pfam" id="PF03184">
    <property type="entry name" value="DDE_1"/>
    <property type="match status" value="1"/>
</dbReference>